<feature type="domain" description="O-methyltransferase dimerisation" evidence="6">
    <location>
        <begin position="25"/>
        <end position="114"/>
    </location>
</feature>
<dbReference type="GO" id="GO:0046983">
    <property type="term" value="F:protein dimerization activity"/>
    <property type="evidence" value="ECO:0007669"/>
    <property type="project" value="InterPro"/>
</dbReference>
<evidence type="ECO:0000259" key="5">
    <source>
        <dbReference type="Pfam" id="PF00891"/>
    </source>
</evidence>
<dbReference type="SUPFAM" id="SSF46785">
    <property type="entry name" value="Winged helix' DNA-binding domain"/>
    <property type="match status" value="1"/>
</dbReference>
<dbReference type="Gene3D" id="1.10.10.10">
    <property type="entry name" value="Winged helix-like DNA-binding domain superfamily/Winged helix DNA-binding domain"/>
    <property type="match status" value="1"/>
</dbReference>
<evidence type="ECO:0000256" key="2">
    <source>
        <dbReference type="ARBA" id="ARBA00022679"/>
    </source>
</evidence>
<name>A0A6D2K7T6_9BRAS</name>
<dbReference type="Pfam" id="PF08100">
    <property type="entry name" value="Dimerisation"/>
    <property type="match status" value="1"/>
</dbReference>
<evidence type="ECO:0000259" key="6">
    <source>
        <dbReference type="Pfam" id="PF08100"/>
    </source>
</evidence>
<dbReference type="InterPro" id="IPR036388">
    <property type="entry name" value="WH-like_DNA-bd_sf"/>
</dbReference>
<keyword evidence="3" id="KW-0949">S-adenosyl-L-methionine</keyword>
<evidence type="ECO:0008006" key="9">
    <source>
        <dbReference type="Google" id="ProtNLM"/>
    </source>
</evidence>
<dbReference type="Proteomes" id="UP000467841">
    <property type="component" value="Unassembled WGS sequence"/>
</dbReference>
<evidence type="ECO:0000313" key="8">
    <source>
        <dbReference type="Proteomes" id="UP000467841"/>
    </source>
</evidence>
<feature type="active site" description="Proton acceptor" evidence="4">
    <location>
        <position position="266"/>
    </location>
</feature>
<dbReference type="EMBL" id="CACVBM020001407">
    <property type="protein sequence ID" value="CAA7049133.1"/>
    <property type="molecule type" value="Genomic_DNA"/>
</dbReference>
<organism evidence="7 8">
    <name type="scientific">Microthlaspi erraticum</name>
    <dbReference type="NCBI Taxonomy" id="1685480"/>
    <lineage>
        <taxon>Eukaryota</taxon>
        <taxon>Viridiplantae</taxon>
        <taxon>Streptophyta</taxon>
        <taxon>Embryophyta</taxon>
        <taxon>Tracheophyta</taxon>
        <taxon>Spermatophyta</taxon>
        <taxon>Magnoliopsida</taxon>
        <taxon>eudicotyledons</taxon>
        <taxon>Gunneridae</taxon>
        <taxon>Pentapetalae</taxon>
        <taxon>rosids</taxon>
        <taxon>malvids</taxon>
        <taxon>Brassicales</taxon>
        <taxon>Brassicaceae</taxon>
        <taxon>Coluteocarpeae</taxon>
        <taxon>Microthlaspi</taxon>
    </lineage>
</organism>
<dbReference type="GO" id="GO:0008171">
    <property type="term" value="F:O-methyltransferase activity"/>
    <property type="evidence" value="ECO:0007669"/>
    <property type="project" value="InterPro"/>
</dbReference>
<dbReference type="SUPFAM" id="SSF53335">
    <property type="entry name" value="S-adenosyl-L-methionine-dependent methyltransferases"/>
    <property type="match status" value="1"/>
</dbReference>
<protein>
    <recommendedName>
        <fullName evidence="9">O-methyltransferase domain-containing protein</fullName>
    </recommendedName>
</protein>
<sequence length="362" mass="39540">MGATAETQMTPAQVTDDEANLFAIQLASASVLPMALKSAIELDLLEIMAKNSSPMSPSEIASHLPTNNPQAPVMLDRILRLLSAYSVLTCSVRTLTDGVERTYGLGPVCKYLTKNEDGVSLAALCLMNHDKVLMESWYHLKDAILDGGIPFNKAYGMSAFEYPRTDPSFNKVFNKGMSNHSTITMKKILETYKGFEGFTSLVDVGGGIGVTLKMIVSKYPNLKGINFDLPHVIQVAPSYPGIEHVGGDMFVSVPKGDAIFMKWICHDWSDEHCVTLLKNCYEALPENGKVILAESILPETPDSSLLTKQVVHADCIMMAFNPGGKERTEKEFESLAKGSGFKGFKVVCNAFGVCIIELLKKI</sequence>
<dbReference type="Pfam" id="PF00891">
    <property type="entry name" value="Methyltransf_2"/>
    <property type="match status" value="1"/>
</dbReference>
<dbReference type="FunFam" id="3.40.50.150:FF:000061">
    <property type="entry name" value="Caffeic acid O-methyltransferase"/>
    <property type="match status" value="1"/>
</dbReference>
<dbReference type="GO" id="GO:0032259">
    <property type="term" value="P:methylation"/>
    <property type="evidence" value="ECO:0007669"/>
    <property type="project" value="UniProtKB-KW"/>
</dbReference>
<dbReference type="InterPro" id="IPR012967">
    <property type="entry name" value="COMT_dimerisation"/>
</dbReference>
<feature type="domain" description="O-methyltransferase C-terminal" evidence="5">
    <location>
        <begin position="137"/>
        <end position="342"/>
    </location>
</feature>
<proteinExistence type="predicted"/>
<dbReference type="PANTHER" id="PTHR11746">
    <property type="entry name" value="O-METHYLTRANSFERASE"/>
    <property type="match status" value="1"/>
</dbReference>
<gene>
    <name evidence="7" type="ORF">MERR_LOCUS36368</name>
</gene>
<evidence type="ECO:0000256" key="4">
    <source>
        <dbReference type="PIRSR" id="PIRSR005739-1"/>
    </source>
</evidence>
<dbReference type="FunFam" id="1.10.10.10:FF:000357">
    <property type="entry name" value="Caffeic acid 3-O-methyltransferase"/>
    <property type="match status" value="1"/>
</dbReference>
<dbReference type="PIRSF" id="PIRSF005739">
    <property type="entry name" value="O-mtase"/>
    <property type="match status" value="1"/>
</dbReference>
<evidence type="ECO:0000256" key="3">
    <source>
        <dbReference type="ARBA" id="ARBA00022691"/>
    </source>
</evidence>
<dbReference type="InterPro" id="IPR029063">
    <property type="entry name" value="SAM-dependent_MTases_sf"/>
</dbReference>
<dbReference type="InterPro" id="IPR001077">
    <property type="entry name" value="COMT_C"/>
</dbReference>
<accession>A0A6D2K7T6</accession>
<dbReference type="OrthoDB" id="1606438at2759"/>
<keyword evidence="8" id="KW-1185">Reference proteome</keyword>
<dbReference type="InterPro" id="IPR016461">
    <property type="entry name" value="COMT-like"/>
</dbReference>
<comment type="caution">
    <text evidence="7">The sequence shown here is derived from an EMBL/GenBank/DDBJ whole genome shotgun (WGS) entry which is preliminary data.</text>
</comment>
<dbReference type="PROSITE" id="PS51683">
    <property type="entry name" value="SAM_OMT_II"/>
    <property type="match status" value="1"/>
</dbReference>
<dbReference type="AlphaFoldDB" id="A0A6D2K7T6"/>
<evidence type="ECO:0000256" key="1">
    <source>
        <dbReference type="ARBA" id="ARBA00022603"/>
    </source>
</evidence>
<dbReference type="Gene3D" id="3.40.50.150">
    <property type="entry name" value="Vaccinia Virus protein VP39"/>
    <property type="match status" value="1"/>
</dbReference>
<evidence type="ECO:0000313" key="7">
    <source>
        <dbReference type="EMBL" id="CAA7049133.1"/>
    </source>
</evidence>
<dbReference type="InterPro" id="IPR036390">
    <property type="entry name" value="WH_DNA-bd_sf"/>
</dbReference>
<keyword evidence="2" id="KW-0808">Transferase</keyword>
<keyword evidence="1" id="KW-0489">Methyltransferase</keyword>
<reference evidence="7" key="1">
    <citation type="submission" date="2020-01" db="EMBL/GenBank/DDBJ databases">
        <authorList>
            <person name="Mishra B."/>
        </authorList>
    </citation>
    <scope>NUCLEOTIDE SEQUENCE [LARGE SCALE GENOMIC DNA]</scope>
</reference>